<evidence type="ECO:0000313" key="1">
    <source>
        <dbReference type="EMBL" id="KAG8546208.1"/>
    </source>
</evidence>
<sequence length="93" mass="10884">MTKMVPRFNILVSSMMKNALNMAIICFLDNWQGLQWKERILAFLATIQAATNSRPYPPLEEKFGNEDHRNPPEVIPFWILHPFWSIYMGLSCI</sequence>
<dbReference type="Proteomes" id="UP000824782">
    <property type="component" value="Unassembled WGS sequence"/>
</dbReference>
<evidence type="ECO:0000313" key="2">
    <source>
        <dbReference type="Proteomes" id="UP000824782"/>
    </source>
</evidence>
<dbReference type="EMBL" id="WNYA01001197">
    <property type="protein sequence ID" value="KAG8546208.1"/>
    <property type="molecule type" value="Genomic_DNA"/>
</dbReference>
<gene>
    <name evidence="1" type="ORF">GDO81_019529</name>
</gene>
<reference evidence="1" key="1">
    <citation type="thesis" date="2020" institute="ProQuest LLC" country="789 East Eisenhower Parkway, Ann Arbor, MI, USA">
        <title>Comparative Genomics and Chromosome Evolution.</title>
        <authorList>
            <person name="Mudd A.B."/>
        </authorList>
    </citation>
    <scope>NUCLEOTIDE SEQUENCE</scope>
    <source>
        <strain evidence="1">237g6f4</strain>
        <tissue evidence="1">Blood</tissue>
    </source>
</reference>
<dbReference type="AlphaFoldDB" id="A0AAV6ZJY6"/>
<accession>A0AAV6ZJY6</accession>
<keyword evidence="2" id="KW-1185">Reference proteome</keyword>
<name>A0AAV6ZJY6_ENGPU</name>
<protein>
    <submittedName>
        <fullName evidence="1">Uncharacterized protein</fullName>
    </submittedName>
</protein>
<comment type="caution">
    <text evidence="1">The sequence shown here is derived from an EMBL/GenBank/DDBJ whole genome shotgun (WGS) entry which is preliminary data.</text>
</comment>
<proteinExistence type="predicted"/>
<organism evidence="1 2">
    <name type="scientific">Engystomops pustulosus</name>
    <name type="common">Tungara frog</name>
    <name type="synonym">Physalaemus pustulosus</name>
    <dbReference type="NCBI Taxonomy" id="76066"/>
    <lineage>
        <taxon>Eukaryota</taxon>
        <taxon>Metazoa</taxon>
        <taxon>Chordata</taxon>
        <taxon>Craniata</taxon>
        <taxon>Vertebrata</taxon>
        <taxon>Euteleostomi</taxon>
        <taxon>Amphibia</taxon>
        <taxon>Batrachia</taxon>
        <taxon>Anura</taxon>
        <taxon>Neobatrachia</taxon>
        <taxon>Hyloidea</taxon>
        <taxon>Leptodactylidae</taxon>
        <taxon>Leiuperinae</taxon>
        <taxon>Engystomops</taxon>
    </lineage>
</organism>